<protein>
    <submittedName>
        <fullName evidence="2">Teichuronic acid biosynthesis glycosyltransferase TuaG</fullName>
    </submittedName>
</protein>
<keyword evidence="3" id="KW-1185">Reference proteome</keyword>
<dbReference type="SUPFAM" id="SSF53448">
    <property type="entry name" value="Nucleotide-diphospho-sugar transferases"/>
    <property type="match status" value="1"/>
</dbReference>
<organism evidence="2 3">
    <name type="scientific">Algoriphagus alkaliphilus</name>
    <dbReference type="NCBI Taxonomy" id="279824"/>
    <lineage>
        <taxon>Bacteria</taxon>
        <taxon>Pseudomonadati</taxon>
        <taxon>Bacteroidota</taxon>
        <taxon>Cytophagia</taxon>
        <taxon>Cytophagales</taxon>
        <taxon>Cyclobacteriaceae</taxon>
        <taxon>Algoriphagus</taxon>
    </lineage>
</organism>
<dbReference type="PANTHER" id="PTHR22916">
    <property type="entry name" value="GLYCOSYLTRANSFERASE"/>
    <property type="match status" value="1"/>
</dbReference>
<reference evidence="3" key="1">
    <citation type="submission" date="2016-10" db="EMBL/GenBank/DDBJ databases">
        <authorList>
            <person name="Varghese N."/>
            <person name="Submissions S."/>
        </authorList>
    </citation>
    <scope>NUCLEOTIDE SEQUENCE [LARGE SCALE GENOMIC DNA]</scope>
    <source>
        <strain evidence="3">DSM 22703</strain>
    </source>
</reference>
<dbReference type="Proteomes" id="UP000198756">
    <property type="component" value="Unassembled WGS sequence"/>
</dbReference>
<dbReference type="CDD" id="cd00761">
    <property type="entry name" value="Glyco_tranf_GTA_type"/>
    <property type="match status" value="1"/>
</dbReference>
<feature type="domain" description="Glycosyltransferase 2-like" evidence="1">
    <location>
        <begin position="8"/>
        <end position="135"/>
    </location>
</feature>
<gene>
    <name evidence="2" type="ORF">SAMN03080617_02266</name>
</gene>
<dbReference type="Gene3D" id="3.90.550.10">
    <property type="entry name" value="Spore Coat Polysaccharide Biosynthesis Protein SpsA, Chain A"/>
    <property type="match status" value="1"/>
</dbReference>
<dbReference type="OrthoDB" id="6307329at2"/>
<sequence>MSQSPLISVIVPVFNTGKFVGMTIDSVQNQTYTNWELLLIDDCSSDNSIEVCRGYADSDPRIKVISLDRNSGALAARNLGIKTATGRFLCFLDSDDTFEPEKLSTQVAFMLAGNVPVSFTMFQRITEDGDFMGKGNVKFQEEVSYSQLLGNPAFSIITLMIDRDQVEIPIVEANVVKAEDYVFHLRILKQGFKAKGINLPLSNYRFRQGSQSTSFFGNAADLWKVLTEIEKINLPSAAFYFGRYLWKGVGKRLILLKQLSDLNKSNN</sequence>
<evidence type="ECO:0000259" key="1">
    <source>
        <dbReference type="Pfam" id="PF00535"/>
    </source>
</evidence>
<dbReference type="AlphaFoldDB" id="A0A1G5Y5L2"/>
<proteinExistence type="predicted"/>
<evidence type="ECO:0000313" key="2">
    <source>
        <dbReference type="EMBL" id="SDA77898.1"/>
    </source>
</evidence>
<dbReference type="InterPro" id="IPR029044">
    <property type="entry name" value="Nucleotide-diphossugar_trans"/>
</dbReference>
<evidence type="ECO:0000313" key="3">
    <source>
        <dbReference type="Proteomes" id="UP000198756"/>
    </source>
</evidence>
<dbReference type="EMBL" id="FMXE01000014">
    <property type="protein sequence ID" value="SDA77898.1"/>
    <property type="molecule type" value="Genomic_DNA"/>
</dbReference>
<dbReference type="GO" id="GO:0016758">
    <property type="term" value="F:hexosyltransferase activity"/>
    <property type="evidence" value="ECO:0007669"/>
    <property type="project" value="UniProtKB-ARBA"/>
</dbReference>
<keyword evidence="2" id="KW-0808">Transferase</keyword>
<accession>A0A1G5Y5L2</accession>
<dbReference type="Pfam" id="PF00535">
    <property type="entry name" value="Glycos_transf_2"/>
    <property type="match status" value="1"/>
</dbReference>
<dbReference type="STRING" id="279824.SAMN03080617_02266"/>
<dbReference type="PANTHER" id="PTHR22916:SF3">
    <property type="entry name" value="UDP-GLCNAC:BETAGAL BETA-1,3-N-ACETYLGLUCOSAMINYLTRANSFERASE-LIKE PROTEIN 1"/>
    <property type="match status" value="1"/>
</dbReference>
<name>A0A1G5Y5L2_9BACT</name>
<dbReference type="RefSeq" id="WP_092730051.1">
    <property type="nucleotide sequence ID" value="NZ_FMXE01000014.1"/>
</dbReference>
<dbReference type="InterPro" id="IPR001173">
    <property type="entry name" value="Glyco_trans_2-like"/>
</dbReference>